<accession>A0A8S9A0C9</accession>
<organism evidence="1 2">
    <name type="scientific">Sordaria macrospora</name>
    <dbReference type="NCBI Taxonomy" id="5147"/>
    <lineage>
        <taxon>Eukaryota</taxon>
        <taxon>Fungi</taxon>
        <taxon>Dikarya</taxon>
        <taxon>Ascomycota</taxon>
        <taxon>Pezizomycotina</taxon>
        <taxon>Sordariomycetes</taxon>
        <taxon>Sordariomycetidae</taxon>
        <taxon>Sordariales</taxon>
        <taxon>Sordariaceae</taxon>
        <taxon>Sordaria</taxon>
    </lineage>
</organism>
<dbReference type="VEuPathDB" id="FungiDB:SMAC_01905"/>
<dbReference type="InterPro" id="IPR032675">
    <property type="entry name" value="LRR_dom_sf"/>
</dbReference>
<evidence type="ECO:0000313" key="2">
    <source>
        <dbReference type="Proteomes" id="UP000433876"/>
    </source>
</evidence>
<evidence type="ECO:0000313" key="1">
    <source>
        <dbReference type="EMBL" id="KAA8634015.1"/>
    </source>
</evidence>
<protein>
    <recommendedName>
        <fullName evidence="3">F-box domain-containing protein</fullName>
    </recommendedName>
</protein>
<name>A0A8S9A0C9_SORMA</name>
<sequence length="439" mass="48559">MMPRSKGAMNFRGFPQELWFLIAEQAVNSRDTSTLVLLARLNRAMADFALPRMYGIPYDPRQPTSEYRKYSHPDKQSVSFWSSCAIIAEEETENNLSTLLRSLPPNTLGMHAPSSNLVNNGSLPSTASFRVTRGIVHGQEILEALDRHSGSLRRLVFAKLGPGALSALNQLRNCNALEILSLGASDVNADFDFARSETAVYDQCVEWLRGCYQLKDLSLLRFPSGTQLLKDSLAGPKLRLKSLTLVEVGASAPWYHELHHQAKLECLEVHVPDLGLLALGPASGRCQDLAAGISRCPELTELHAEDYLSVGDISKISEGALKLERISFSGTLVHDEHLMPLANLPRLKEVHIMGDSSFTASGILRFFDKMEGNADHDHRGFSFSAAFQQGTLFGLKEDMRLREAAERAFGGNVTFTYVDSDGEDYYGERPNPNRFLGSP</sequence>
<dbReference type="Proteomes" id="UP000433876">
    <property type="component" value="Unassembled WGS sequence"/>
</dbReference>
<dbReference type="Gene3D" id="3.80.10.10">
    <property type="entry name" value="Ribonuclease Inhibitor"/>
    <property type="match status" value="1"/>
</dbReference>
<comment type="caution">
    <text evidence="1">The sequence shown here is derived from an EMBL/GenBank/DDBJ whole genome shotgun (WGS) entry which is preliminary data.</text>
</comment>
<proteinExistence type="predicted"/>
<dbReference type="EMBL" id="NMPR01000028">
    <property type="protein sequence ID" value="KAA8634015.1"/>
    <property type="molecule type" value="Genomic_DNA"/>
</dbReference>
<evidence type="ECO:0008006" key="3">
    <source>
        <dbReference type="Google" id="ProtNLM"/>
    </source>
</evidence>
<reference evidence="1 2" key="1">
    <citation type="submission" date="2017-07" db="EMBL/GenBank/DDBJ databases">
        <title>Genome sequence of the Sordaria macrospora wild type strain R19027.</title>
        <authorList>
            <person name="Nowrousian M."/>
            <person name="Teichert I."/>
            <person name="Kueck U."/>
        </authorList>
    </citation>
    <scope>NUCLEOTIDE SEQUENCE [LARGE SCALE GENOMIC DNA]</scope>
    <source>
        <strain evidence="1 2">R19027</strain>
        <tissue evidence="1">Mycelium</tissue>
    </source>
</reference>
<gene>
    <name evidence="1" type="ORF">SMACR_01905</name>
</gene>
<dbReference type="SUPFAM" id="SSF52047">
    <property type="entry name" value="RNI-like"/>
    <property type="match status" value="1"/>
</dbReference>
<dbReference type="AlphaFoldDB" id="A0A8S9A0C9"/>